<evidence type="ECO:0000313" key="3">
    <source>
        <dbReference type="EMBL" id="KAF5202833.1"/>
    </source>
</evidence>
<sequence length="330" mass="38886">MEPRKGYNAGTPRIGKWNFTKLSEAWHNDFFQNITMDKIKDDFDDITAEEELLLEEVIIQQEDYKPKDYDQLFEENIELKAEIVKLKRRIDELEIERRTSEAYNEVENNCGRNEESEGASKHPKKLKLKLKLNRSQTPKENVEVGVEERREERVEVGQEEGQQETVVVPHKEEEQQETVEVVQDEVQQEKPKEMQVQKGKKRCSTRLGNKNKAAKCMKKKKVDEATIIKVDELDVEDKMEVVEPLKDVTKSKYFDVVEEEHQTKLKNFFYLANREDNAYEDDTCQITGRAVENLMFDNFTDANVINFHSKWLKEHEDQDFKSIYVSALAW</sequence>
<comment type="caution">
    <text evidence="3">The sequence shown here is derived from an EMBL/GenBank/DDBJ whole genome shotgun (WGS) entry which is preliminary data.</text>
</comment>
<accession>A0A7J6X0G6</accession>
<reference evidence="3 4" key="1">
    <citation type="submission" date="2020-06" db="EMBL/GenBank/DDBJ databases">
        <title>Transcriptomic and genomic resources for Thalictrum thalictroides and T. hernandezii: Facilitating candidate gene discovery in an emerging model plant lineage.</title>
        <authorList>
            <person name="Arias T."/>
            <person name="Riano-Pachon D.M."/>
            <person name="Di Stilio V.S."/>
        </authorList>
    </citation>
    <scope>NUCLEOTIDE SEQUENCE [LARGE SCALE GENOMIC DNA]</scope>
    <source>
        <strain evidence="4">cv. WT478/WT964</strain>
        <tissue evidence="3">Leaves</tissue>
    </source>
</reference>
<feature type="region of interest" description="Disordered" evidence="2">
    <location>
        <begin position="153"/>
        <end position="176"/>
    </location>
</feature>
<dbReference type="EMBL" id="JABWDY010007552">
    <property type="protein sequence ID" value="KAF5202833.1"/>
    <property type="molecule type" value="Genomic_DNA"/>
</dbReference>
<keyword evidence="4" id="KW-1185">Reference proteome</keyword>
<evidence type="ECO:0000256" key="1">
    <source>
        <dbReference type="SAM" id="Coils"/>
    </source>
</evidence>
<evidence type="ECO:0000313" key="4">
    <source>
        <dbReference type="Proteomes" id="UP000554482"/>
    </source>
</evidence>
<feature type="non-terminal residue" evidence="3">
    <location>
        <position position="1"/>
    </location>
</feature>
<proteinExistence type="predicted"/>
<feature type="coiled-coil region" evidence="1">
    <location>
        <begin position="69"/>
        <end position="103"/>
    </location>
</feature>
<name>A0A7J6X0G6_THATH</name>
<gene>
    <name evidence="3" type="ORF">FRX31_007580</name>
</gene>
<protein>
    <submittedName>
        <fullName evidence="3">Uncharacterized protein</fullName>
    </submittedName>
</protein>
<keyword evidence="1" id="KW-0175">Coiled coil</keyword>
<dbReference type="Proteomes" id="UP000554482">
    <property type="component" value="Unassembled WGS sequence"/>
</dbReference>
<dbReference type="AlphaFoldDB" id="A0A7J6X0G6"/>
<feature type="region of interest" description="Disordered" evidence="2">
    <location>
        <begin position="107"/>
        <end position="126"/>
    </location>
</feature>
<evidence type="ECO:0000256" key="2">
    <source>
        <dbReference type="SAM" id="MobiDB-lite"/>
    </source>
</evidence>
<organism evidence="3 4">
    <name type="scientific">Thalictrum thalictroides</name>
    <name type="common">Rue-anemone</name>
    <name type="synonym">Anemone thalictroides</name>
    <dbReference type="NCBI Taxonomy" id="46969"/>
    <lineage>
        <taxon>Eukaryota</taxon>
        <taxon>Viridiplantae</taxon>
        <taxon>Streptophyta</taxon>
        <taxon>Embryophyta</taxon>
        <taxon>Tracheophyta</taxon>
        <taxon>Spermatophyta</taxon>
        <taxon>Magnoliopsida</taxon>
        <taxon>Ranunculales</taxon>
        <taxon>Ranunculaceae</taxon>
        <taxon>Thalictroideae</taxon>
        <taxon>Thalictrum</taxon>
    </lineage>
</organism>